<feature type="transmembrane region" description="Helical" evidence="1">
    <location>
        <begin position="14"/>
        <end position="38"/>
    </location>
</feature>
<sequence length="252" mass="28368">MTYTELKMNMVKGLILLVIMVGLALVPILTHSLVTGIFGSPEVQQNLKNNPIGQQGLNAILSNYSFYSYAEWFAGNYNILSMIIAIVLSFSLFSREKEHKTFYMMTGRMTRWEIFSSKVFSGYIWTAVIVVSGGLFYYILSRIMGYDLSWTMTSIWIARTAAGALLFYQIGAYISLLFSSQSKPILVDIAIFAGLITAGSFKQTKFLDFMQYMGGEDVLTKQSLGVLTFVLLLVISAGIFTLEYLQFRYSDL</sequence>
<dbReference type="AlphaFoldDB" id="A0A7V3RFE2"/>
<proteinExistence type="predicted"/>
<organism evidence="2">
    <name type="scientific">Mesoaciditoga lauensis</name>
    <dbReference type="NCBI Taxonomy" id="1495039"/>
    <lineage>
        <taxon>Bacteria</taxon>
        <taxon>Thermotogati</taxon>
        <taxon>Thermotogota</taxon>
        <taxon>Thermotogae</taxon>
        <taxon>Mesoaciditogales</taxon>
        <taxon>Mesoaciditogaceae</taxon>
        <taxon>Mesoaciditoga</taxon>
    </lineage>
</organism>
<feature type="transmembrane region" description="Helical" evidence="1">
    <location>
        <begin position="185"/>
        <end position="204"/>
    </location>
</feature>
<evidence type="ECO:0000256" key="1">
    <source>
        <dbReference type="SAM" id="Phobius"/>
    </source>
</evidence>
<feature type="transmembrane region" description="Helical" evidence="1">
    <location>
        <begin position="155"/>
        <end position="178"/>
    </location>
</feature>
<dbReference type="Pfam" id="PF12679">
    <property type="entry name" value="ABC2_membrane_2"/>
    <property type="match status" value="1"/>
</dbReference>
<accession>A0A7V3RFE2</accession>
<feature type="transmembrane region" description="Helical" evidence="1">
    <location>
        <begin position="224"/>
        <end position="245"/>
    </location>
</feature>
<feature type="transmembrane region" description="Helical" evidence="1">
    <location>
        <begin position="72"/>
        <end position="93"/>
    </location>
</feature>
<feature type="transmembrane region" description="Helical" evidence="1">
    <location>
        <begin position="114"/>
        <end position="140"/>
    </location>
</feature>
<comment type="caution">
    <text evidence="2">The sequence shown here is derived from an EMBL/GenBank/DDBJ whole genome shotgun (WGS) entry which is preliminary data.</text>
</comment>
<evidence type="ECO:0000313" key="2">
    <source>
        <dbReference type="EMBL" id="HGE75591.1"/>
    </source>
</evidence>
<keyword evidence="1" id="KW-0472">Membrane</keyword>
<keyword evidence="1" id="KW-0812">Transmembrane</keyword>
<protein>
    <submittedName>
        <fullName evidence="2">Uncharacterized protein</fullName>
    </submittedName>
</protein>
<reference evidence="2" key="1">
    <citation type="journal article" date="2020" name="mSystems">
        <title>Genome- and Community-Level Interaction Insights into Carbon Utilization and Element Cycling Functions of Hydrothermarchaeota in Hydrothermal Sediment.</title>
        <authorList>
            <person name="Zhou Z."/>
            <person name="Liu Y."/>
            <person name="Xu W."/>
            <person name="Pan J."/>
            <person name="Luo Z.H."/>
            <person name="Li M."/>
        </authorList>
    </citation>
    <scope>NUCLEOTIDE SEQUENCE [LARGE SCALE GENOMIC DNA]</scope>
    <source>
        <strain evidence="2">SpSt-966</strain>
    </source>
</reference>
<gene>
    <name evidence="2" type="ORF">ENX73_05650</name>
</gene>
<keyword evidence="1" id="KW-1133">Transmembrane helix</keyword>
<name>A0A7V3RFE2_9BACT</name>
<dbReference type="EMBL" id="DTPE01000222">
    <property type="protein sequence ID" value="HGE75591.1"/>
    <property type="molecule type" value="Genomic_DNA"/>
</dbReference>